<evidence type="ECO:0000313" key="1">
    <source>
        <dbReference type="EMBL" id="NYH92159.1"/>
    </source>
</evidence>
<name>A0A852ZRW7_9ACTN</name>
<accession>A0A852ZRW7</accession>
<evidence type="ECO:0000313" key="2">
    <source>
        <dbReference type="Proteomes" id="UP000579605"/>
    </source>
</evidence>
<dbReference type="GO" id="GO:0016301">
    <property type="term" value="F:kinase activity"/>
    <property type="evidence" value="ECO:0007669"/>
    <property type="project" value="UniProtKB-KW"/>
</dbReference>
<keyword evidence="2" id="KW-1185">Reference proteome</keyword>
<proteinExistence type="predicted"/>
<keyword evidence="1" id="KW-0808">Transferase</keyword>
<gene>
    <name evidence="1" type="ORF">F4554_004797</name>
</gene>
<dbReference type="Gene3D" id="3.40.50.300">
    <property type="entry name" value="P-loop containing nucleotide triphosphate hydrolases"/>
    <property type="match status" value="1"/>
</dbReference>
<organism evidence="1 2">
    <name type="scientific">Actinopolymorpha rutila</name>
    <dbReference type="NCBI Taxonomy" id="446787"/>
    <lineage>
        <taxon>Bacteria</taxon>
        <taxon>Bacillati</taxon>
        <taxon>Actinomycetota</taxon>
        <taxon>Actinomycetes</taxon>
        <taxon>Propionibacteriales</taxon>
        <taxon>Actinopolymorphaceae</taxon>
        <taxon>Actinopolymorpha</taxon>
    </lineage>
</organism>
<dbReference type="Proteomes" id="UP000579605">
    <property type="component" value="Unassembled WGS sequence"/>
</dbReference>
<keyword evidence="1" id="KW-0418">Kinase</keyword>
<comment type="caution">
    <text evidence="1">The sequence shown here is derived from an EMBL/GenBank/DDBJ whole genome shotgun (WGS) entry which is preliminary data.</text>
</comment>
<dbReference type="EMBL" id="JACBZH010000001">
    <property type="protein sequence ID" value="NYH92159.1"/>
    <property type="molecule type" value="Genomic_DNA"/>
</dbReference>
<protein>
    <submittedName>
        <fullName evidence="1">Putative kinase</fullName>
    </submittedName>
</protein>
<dbReference type="InterPro" id="IPR027417">
    <property type="entry name" value="P-loop_NTPase"/>
</dbReference>
<reference evidence="1 2" key="1">
    <citation type="submission" date="2020-07" db="EMBL/GenBank/DDBJ databases">
        <title>Sequencing the genomes of 1000 actinobacteria strains.</title>
        <authorList>
            <person name="Klenk H.-P."/>
        </authorList>
    </citation>
    <scope>NUCLEOTIDE SEQUENCE [LARGE SCALE GENOMIC DNA]</scope>
    <source>
        <strain evidence="1 2">DSM 18448</strain>
    </source>
</reference>
<dbReference type="AlphaFoldDB" id="A0A852ZRW7"/>
<sequence>MLDLGFWSRELRDATRERVAACGATVRLYDVRCADDVAWQRVEERNSDPSGSLRMVRNTFDVLKAKVDPLGPDEPHVVVDTTDT</sequence>